<dbReference type="KEGG" id="ppec:H9W90_03035"/>
<keyword evidence="2" id="KW-1185">Reference proteome</keyword>
<accession>A0A7G9LBV7</accession>
<dbReference type="PANTHER" id="PTHR37816:SF1">
    <property type="entry name" value="TOXIN"/>
    <property type="match status" value="1"/>
</dbReference>
<evidence type="ECO:0000313" key="1">
    <source>
        <dbReference type="EMBL" id="QNM86106.1"/>
    </source>
</evidence>
<dbReference type="SUPFAM" id="SSF52540">
    <property type="entry name" value="P-loop containing nucleoside triphosphate hydrolases"/>
    <property type="match status" value="1"/>
</dbReference>
<dbReference type="RefSeq" id="WP_187482991.1">
    <property type="nucleotide sequence ID" value="NZ_CP060695.1"/>
</dbReference>
<reference evidence="1 2" key="1">
    <citation type="submission" date="2020-08" db="EMBL/GenBank/DDBJ databases">
        <title>Polaribacter sp. L12M9 isolated from gut of the Korean scallop.</title>
        <authorList>
            <person name="Jeong Y.S."/>
        </authorList>
    </citation>
    <scope>NUCLEOTIDE SEQUENCE [LARGE SCALE GENOMIC DNA]</scope>
    <source>
        <strain evidence="1 2">L12M9</strain>
    </source>
</reference>
<name>A0A7G9LBV7_9FLAO</name>
<protein>
    <submittedName>
        <fullName evidence="1">AAA family ATPase</fullName>
    </submittedName>
</protein>
<proteinExistence type="predicted"/>
<dbReference type="Proteomes" id="UP000515808">
    <property type="component" value="Chromosome"/>
</dbReference>
<dbReference type="Gene3D" id="3.40.50.300">
    <property type="entry name" value="P-loop containing nucleotide triphosphate hydrolases"/>
    <property type="match status" value="1"/>
</dbReference>
<dbReference type="PANTHER" id="PTHR37816">
    <property type="entry name" value="YALI0E33011P"/>
    <property type="match status" value="1"/>
</dbReference>
<dbReference type="InterPro" id="IPR027417">
    <property type="entry name" value="P-loop_NTPase"/>
</dbReference>
<dbReference type="AlphaFoldDB" id="A0A7G9LBV7"/>
<organism evidence="1 2">
    <name type="scientific">Polaribacter pectinis</name>
    <dbReference type="NCBI Taxonomy" id="2738844"/>
    <lineage>
        <taxon>Bacteria</taxon>
        <taxon>Pseudomonadati</taxon>
        <taxon>Bacteroidota</taxon>
        <taxon>Flavobacteriia</taxon>
        <taxon>Flavobacteriales</taxon>
        <taxon>Flavobacteriaceae</taxon>
    </lineage>
</organism>
<gene>
    <name evidence="1" type="ORF">H9W90_03035</name>
</gene>
<dbReference type="Pfam" id="PF13238">
    <property type="entry name" value="AAA_18"/>
    <property type="match status" value="1"/>
</dbReference>
<dbReference type="EMBL" id="CP060695">
    <property type="protein sequence ID" value="QNM86106.1"/>
    <property type="molecule type" value="Genomic_DNA"/>
</dbReference>
<dbReference type="InterPro" id="IPR052922">
    <property type="entry name" value="Cytidylate_Kinase-2"/>
</dbReference>
<sequence length="174" mass="20963">MIRKIIITGTTCTGKTTLGRKLAKELSIKQVDLDDIHFLPNWVEKENAVFVSDVNKEIQKYDEWIVSGSYQSLLKDTVWQEANTIIWLDYPLNLIIRRYFIRTYRRVFLKEICCGENYETLAKTFSKESLFLWIFKTYWHRKRRMKSWKSTLFSHKNWIVLESPKEEKMLKNIL</sequence>
<evidence type="ECO:0000313" key="2">
    <source>
        <dbReference type="Proteomes" id="UP000515808"/>
    </source>
</evidence>